<accession>A0A0K2T8Y9</accession>
<reference evidence="1" key="1">
    <citation type="submission" date="2014-05" db="EMBL/GenBank/DDBJ databases">
        <authorList>
            <person name="Chronopoulou M."/>
        </authorList>
    </citation>
    <scope>NUCLEOTIDE SEQUENCE</scope>
    <source>
        <tissue evidence="1">Whole organism</tissue>
    </source>
</reference>
<dbReference type="AlphaFoldDB" id="A0A0K2T8Y9"/>
<feature type="non-terminal residue" evidence="1">
    <location>
        <position position="1"/>
    </location>
</feature>
<dbReference type="EMBL" id="HACA01005203">
    <property type="protein sequence ID" value="CDW22564.1"/>
    <property type="molecule type" value="Transcribed_RNA"/>
</dbReference>
<organism evidence="1">
    <name type="scientific">Lepeophtheirus salmonis</name>
    <name type="common">Salmon louse</name>
    <name type="synonym">Caligus salmonis</name>
    <dbReference type="NCBI Taxonomy" id="72036"/>
    <lineage>
        <taxon>Eukaryota</taxon>
        <taxon>Metazoa</taxon>
        <taxon>Ecdysozoa</taxon>
        <taxon>Arthropoda</taxon>
        <taxon>Crustacea</taxon>
        <taxon>Multicrustacea</taxon>
        <taxon>Hexanauplia</taxon>
        <taxon>Copepoda</taxon>
        <taxon>Siphonostomatoida</taxon>
        <taxon>Caligidae</taxon>
        <taxon>Lepeophtheirus</taxon>
    </lineage>
</organism>
<sequence>AQIDPKEILAVVNVYKATVYNTRKAMNNSDTVYRKPGSEGHNRKERALFVTIGKVEIEKDPTKSMRKMENITTFGPAEFQHLSSPDVNPLDFAV</sequence>
<protein>
    <submittedName>
        <fullName evidence="1">Uncharacterized protein</fullName>
    </submittedName>
</protein>
<name>A0A0K2T8Y9_LEPSM</name>
<proteinExistence type="predicted"/>
<evidence type="ECO:0000313" key="1">
    <source>
        <dbReference type="EMBL" id="CDW22564.1"/>
    </source>
</evidence>